<accession>A0ABY3RMI0</accession>
<dbReference type="EMBL" id="CP088156">
    <property type="protein sequence ID" value="UFZ08055.1"/>
    <property type="molecule type" value="Genomic_DNA"/>
</dbReference>
<gene>
    <name evidence="2" type="ORF">LQG66_17930</name>
</gene>
<evidence type="ECO:0000256" key="1">
    <source>
        <dbReference type="SAM" id="Phobius"/>
    </source>
</evidence>
<dbReference type="InterPro" id="IPR011223">
    <property type="entry name" value="UCP028770"/>
</dbReference>
<proteinExistence type="predicted"/>
<dbReference type="Proteomes" id="UP001431010">
    <property type="component" value="Chromosome"/>
</dbReference>
<reference evidence="2" key="1">
    <citation type="journal article" date="2024" name="Antonie Van Leeuwenhoek">
        <title>Bradyrhizobium ontarionense sp. nov., a novel bacterial symbiont isolated from Aeschynomene indica (Indian jointvetch), harbours photosynthesis, nitrogen fixation and nitrous oxide (N2O) reductase genes.</title>
        <authorList>
            <person name="Bromfield E.S.P."/>
            <person name="Cloutier S."/>
        </authorList>
    </citation>
    <scope>NUCLEOTIDE SEQUENCE</scope>
    <source>
        <strain evidence="2">A19</strain>
    </source>
</reference>
<keyword evidence="1" id="KW-1133">Transmembrane helix</keyword>
<sequence>MPVLDVFALVILTVLLLAAIVMIAILGALPGRVARTRGHPQADAIAVGGWLSLIFGGVLWPALMIWAYTRSASQERKDRTS</sequence>
<organism evidence="2 3">
    <name type="scientific">Bradyrhizobium ontarionense</name>
    <dbReference type="NCBI Taxonomy" id="2898149"/>
    <lineage>
        <taxon>Bacteria</taxon>
        <taxon>Pseudomonadati</taxon>
        <taxon>Pseudomonadota</taxon>
        <taxon>Alphaproteobacteria</taxon>
        <taxon>Hyphomicrobiales</taxon>
        <taxon>Nitrobacteraceae</taxon>
        <taxon>Bradyrhizobium</taxon>
    </lineage>
</organism>
<feature type="transmembrane region" description="Helical" evidence="1">
    <location>
        <begin position="6"/>
        <end position="29"/>
    </location>
</feature>
<feature type="transmembrane region" description="Helical" evidence="1">
    <location>
        <begin position="50"/>
        <end position="69"/>
    </location>
</feature>
<dbReference type="Pfam" id="PF11742">
    <property type="entry name" value="DUF3302"/>
    <property type="match status" value="1"/>
</dbReference>
<keyword evidence="1" id="KW-0812">Transmembrane</keyword>
<dbReference type="PIRSF" id="PIRSF028770">
    <property type="entry name" value="UCP028770"/>
    <property type="match status" value="1"/>
</dbReference>
<protein>
    <submittedName>
        <fullName evidence="2">DUF3302 domain-containing protein</fullName>
    </submittedName>
</protein>
<name>A0ABY3RMI0_9BRAD</name>
<evidence type="ECO:0000313" key="3">
    <source>
        <dbReference type="Proteomes" id="UP001431010"/>
    </source>
</evidence>
<dbReference type="RefSeq" id="WP_231327504.1">
    <property type="nucleotide sequence ID" value="NZ_CP088156.1"/>
</dbReference>
<keyword evidence="3" id="KW-1185">Reference proteome</keyword>
<evidence type="ECO:0000313" key="2">
    <source>
        <dbReference type="EMBL" id="UFZ08055.1"/>
    </source>
</evidence>
<keyword evidence="1" id="KW-0472">Membrane</keyword>